<keyword evidence="1" id="KW-0812">Transmembrane</keyword>
<protein>
    <submittedName>
        <fullName evidence="2">Uncharacterized protein</fullName>
    </submittedName>
</protein>
<accession>A0A0A8Z9K9</accession>
<dbReference type="AlphaFoldDB" id="A0A0A8Z9K9"/>
<proteinExistence type="predicted"/>
<sequence length="28" mass="3106">MSYNLTCMCSVVVLFTILCPILVLQGFP</sequence>
<evidence type="ECO:0000313" key="2">
    <source>
        <dbReference type="EMBL" id="JAD36069.1"/>
    </source>
</evidence>
<dbReference type="EMBL" id="GBRH01261826">
    <property type="protein sequence ID" value="JAD36069.1"/>
    <property type="molecule type" value="Transcribed_RNA"/>
</dbReference>
<keyword evidence="1" id="KW-1133">Transmembrane helix</keyword>
<reference evidence="2" key="2">
    <citation type="journal article" date="2015" name="Data Brief">
        <title>Shoot transcriptome of the giant reed, Arundo donax.</title>
        <authorList>
            <person name="Barrero R.A."/>
            <person name="Guerrero F.D."/>
            <person name="Moolhuijzen P."/>
            <person name="Goolsby J.A."/>
            <person name="Tidwell J."/>
            <person name="Bellgard S.E."/>
            <person name="Bellgard M.I."/>
        </authorList>
    </citation>
    <scope>NUCLEOTIDE SEQUENCE</scope>
    <source>
        <tissue evidence="2">Shoot tissue taken approximately 20 cm above the soil surface</tissue>
    </source>
</reference>
<feature type="transmembrane region" description="Helical" evidence="1">
    <location>
        <begin position="7"/>
        <end position="27"/>
    </location>
</feature>
<reference evidence="2" key="1">
    <citation type="submission" date="2014-09" db="EMBL/GenBank/DDBJ databases">
        <authorList>
            <person name="Magalhaes I.L.F."/>
            <person name="Oliveira U."/>
            <person name="Santos F.R."/>
            <person name="Vidigal T.H.D.A."/>
            <person name="Brescovit A.D."/>
            <person name="Santos A.J."/>
        </authorList>
    </citation>
    <scope>NUCLEOTIDE SEQUENCE</scope>
    <source>
        <tissue evidence="2">Shoot tissue taken approximately 20 cm above the soil surface</tissue>
    </source>
</reference>
<name>A0A0A8Z9K9_ARUDO</name>
<organism evidence="2">
    <name type="scientific">Arundo donax</name>
    <name type="common">Giant reed</name>
    <name type="synonym">Donax arundinaceus</name>
    <dbReference type="NCBI Taxonomy" id="35708"/>
    <lineage>
        <taxon>Eukaryota</taxon>
        <taxon>Viridiplantae</taxon>
        <taxon>Streptophyta</taxon>
        <taxon>Embryophyta</taxon>
        <taxon>Tracheophyta</taxon>
        <taxon>Spermatophyta</taxon>
        <taxon>Magnoliopsida</taxon>
        <taxon>Liliopsida</taxon>
        <taxon>Poales</taxon>
        <taxon>Poaceae</taxon>
        <taxon>PACMAD clade</taxon>
        <taxon>Arundinoideae</taxon>
        <taxon>Arundineae</taxon>
        <taxon>Arundo</taxon>
    </lineage>
</organism>
<evidence type="ECO:0000256" key="1">
    <source>
        <dbReference type="SAM" id="Phobius"/>
    </source>
</evidence>
<keyword evidence="1" id="KW-0472">Membrane</keyword>